<comment type="caution">
    <text evidence="1">The sequence shown here is derived from an EMBL/GenBank/DDBJ whole genome shotgun (WGS) entry which is preliminary data.</text>
</comment>
<protein>
    <submittedName>
        <fullName evidence="1">Uncharacterized protein</fullName>
    </submittedName>
</protein>
<keyword evidence="2" id="KW-1185">Reference proteome</keyword>
<gene>
    <name evidence="1" type="ORF">ADN01_04940</name>
</gene>
<dbReference type="STRING" id="229921.ADN01_04940"/>
<dbReference type="EMBL" id="LGCM01000019">
    <property type="protein sequence ID" value="KPL87492.1"/>
    <property type="molecule type" value="Genomic_DNA"/>
</dbReference>
<evidence type="ECO:0000313" key="2">
    <source>
        <dbReference type="Proteomes" id="UP000050501"/>
    </source>
</evidence>
<accession>A0A0P6Y471</accession>
<name>A0A0P6Y471_9CHLR</name>
<organism evidence="1 2">
    <name type="scientific">Levilinea saccharolytica</name>
    <dbReference type="NCBI Taxonomy" id="229921"/>
    <lineage>
        <taxon>Bacteria</taxon>
        <taxon>Bacillati</taxon>
        <taxon>Chloroflexota</taxon>
        <taxon>Anaerolineae</taxon>
        <taxon>Anaerolineales</taxon>
        <taxon>Anaerolineaceae</taxon>
        <taxon>Levilinea</taxon>
    </lineage>
</organism>
<evidence type="ECO:0000313" key="1">
    <source>
        <dbReference type="EMBL" id="KPL87492.1"/>
    </source>
</evidence>
<sequence>MVGVADGGARVGTWVSVGVGVIVRVGVLKGVNVSEGVQVCVMVGVIVIVFVVNTNGVLLGCAVEVAAAGVRVTDAVSVGVAVGTRRVASVNDSTTNPRQ</sequence>
<reference evidence="1 2" key="1">
    <citation type="submission" date="2015-07" db="EMBL/GenBank/DDBJ databases">
        <title>Genome sequence of Levilinea saccharolytica DSM 16555.</title>
        <authorList>
            <person name="Hemp J."/>
            <person name="Ward L.M."/>
            <person name="Pace L.A."/>
            <person name="Fischer W.W."/>
        </authorList>
    </citation>
    <scope>NUCLEOTIDE SEQUENCE [LARGE SCALE GENOMIC DNA]</scope>
    <source>
        <strain evidence="1 2">KIBI-1</strain>
    </source>
</reference>
<dbReference type="Proteomes" id="UP000050501">
    <property type="component" value="Unassembled WGS sequence"/>
</dbReference>
<proteinExistence type="predicted"/>
<dbReference type="AlphaFoldDB" id="A0A0P6Y471"/>